<dbReference type="InterPro" id="IPR054712">
    <property type="entry name" value="Cas3-like_dom"/>
</dbReference>
<dbReference type="EMBL" id="CP064787">
    <property type="protein sequence ID" value="QSG06006.1"/>
    <property type="molecule type" value="Genomic_DNA"/>
</dbReference>
<accession>A0A897N6K3</accession>
<dbReference type="InterPro" id="IPR006483">
    <property type="entry name" value="CRISPR-assoc_Cas3_HD"/>
</dbReference>
<evidence type="ECO:0000259" key="11">
    <source>
        <dbReference type="PROSITE" id="PS51643"/>
    </source>
</evidence>
<evidence type="ECO:0000256" key="2">
    <source>
        <dbReference type="ARBA" id="ARBA00009046"/>
    </source>
</evidence>
<dbReference type="GO" id="GO:0003676">
    <property type="term" value="F:nucleic acid binding"/>
    <property type="evidence" value="ECO:0007669"/>
    <property type="project" value="InterPro"/>
</dbReference>
<evidence type="ECO:0000256" key="1">
    <source>
        <dbReference type="ARBA" id="ARBA00006847"/>
    </source>
</evidence>
<name>A0A897N6K3_9EURY</name>
<dbReference type="Gene3D" id="3.40.50.300">
    <property type="entry name" value="P-loop containing nucleotide triphosphate hydrolases"/>
    <property type="match status" value="1"/>
</dbReference>
<dbReference type="Gene3D" id="1.10.3210.30">
    <property type="match status" value="1"/>
</dbReference>
<comment type="similarity">
    <text evidence="1">In the N-terminal section; belongs to the CRISPR-associated nuclease Cas3-HD family.</text>
</comment>
<feature type="domain" description="Helicase ATP-binding" evidence="10">
    <location>
        <begin position="265"/>
        <end position="456"/>
    </location>
</feature>
<dbReference type="GO" id="GO:0004386">
    <property type="term" value="F:helicase activity"/>
    <property type="evidence" value="ECO:0007669"/>
    <property type="project" value="UniProtKB-KW"/>
</dbReference>
<dbReference type="Pfam" id="PF22590">
    <property type="entry name" value="Cas3-like_C_2"/>
    <property type="match status" value="1"/>
</dbReference>
<evidence type="ECO:0000256" key="7">
    <source>
        <dbReference type="ARBA" id="ARBA00022840"/>
    </source>
</evidence>
<dbReference type="PROSITE" id="PS51192">
    <property type="entry name" value="HELICASE_ATP_BIND_1"/>
    <property type="match status" value="1"/>
</dbReference>
<dbReference type="Pfam" id="PF00270">
    <property type="entry name" value="DEAD"/>
    <property type="match status" value="1"/>
</dbReference>
<keyword evidence="6" id="KW-0347">Helicase</keyword>
<dbReference type="InterPro" id="IPR038257">
    <property type="entry name" value="CRISPR-assoc_Cas3_HD_sf"/>
</dbReference>
<dbReference type="GO" id="GO:0140097">
    <property type="term" value="F:catalytic activity, acting on DNA"/>
    <property type="evidence" value="ECO:0007669"/>
    <property type="project" value="UniProtKB-ARBA"/>
</dbReference>
<dbReference type="GO" id="GO:0016787">
    <property type="term" value="F:hydrolase activity"/>
    <property type="evidence" value="ECO:0007669"/>
    <property type="project" value="UniProtKB-KW"/>
</dbReference>
<dbReference type="GO" id="GO:0005524">
    <property type="term" value="F:ATP binding"/>
    <property type="evidence" value="ECO:0007669"/>
    <property type="project" value="UniProtKB-KW"/>
</dbReference>
<keyword evidence="7" id="KW-0067">ATP-binding</keyword>
<comment type="similarity">
    <text evidence="2">In the central section; belongs to the CRISPR-associated helicase Cas3 family.</text>
</comment>
<evidence type="ECO:0000256" key="8">
    <source>
        <dbReference type="ARBA" id="ARBA00023118"/>
    </source>
</evidence>
<proteinExistence type="inferred from homology"/>
<gene>
    <name evidence="12" type="primary">cas3-2</name>
    <name evidence="12" type="ORF">HSR121_1669</name>
</gene>
<dbReference type="PROSITE" id="PS51643">
    <property type="entry name" value="HD_CAS3"/>
    <property type="match status" value="1"/>
</dbReference>
<sequence length="873" mass="96880">MVYRTRDELLARPNQTLDDHLTGVRTNAKDLTPDDIAVADGWTLESVITTISEVHDIGKLTQWFQEYIHKGDSCSRSSLYRRHSLTSAYLTFHALDSMGVPGDIKLAGFYAVAKHHGVLPDFDTNHNRYSSTTGVDADRPRRVSEQLQNIDDHVPAIADEILQRATDGSLGWDDVFVDQPMVYPKALPSSFSPQNSAEFYPLVLRLWSTLVCADKTNAAGLEIQSGPPQLPDRNQIEFDTDADGVLATLNDKRTTARRDATRQLETLRDDESVFTLTLPTGFGKTFAGLEAALAEAERTNGRVIYALPFTTVIDQVHDEITERLDVTPDRERYTLHHYLADTRTRVGDGEERIADGSEVLYGKTWQAGLVLTTFVQLFESLAGPQNTQSIKLPALQDSVIVVDEPQALSSEWWYLVSRLATILVEEYDATLILMTATQPGIISKTHPELDPTELIPDATSYFDFLAEHERVRFELDDSVVSHLTANDESGISVHEAATHVTTELRRETIGSVLVVSNTVRAARQLYHELVEIAGRNGTRVVSLGRVLGEFRTATDHDLLTAVDEGDERLDDTVSAYLSAVAEHVEGQQETLVGTLSTALRPVDRSILIEAIRRILDDDAETPIDDRALVISSTQLVEAGVDVSFDRLYRDYAPIPSVVQAAGRCNRSFGGQTATVTLWRLQGIDDNPPPSSIYRIDGNLLRPTTYALESLVETHGRDIPEREMVSTGVERYYERLHSDDNRSVETDSLARAVDEADGDRLREASLIEDDAEDVLVITDDADAALLKQYIRARTRNSYARASRLFDRLNYLMASVRAAPENDLQAFVVQETDIDPVELPELVVVDARESDSYDLADGSGIRKLGQEQPTGPGCS</sequence>
<keyword evidence="8" id="KW-0051">Antiviral defense</keyword>
<evidence type="ECO:0000313" key="13">
    <source>
        <dbReference type="Proteomes" id="UP000663525"/>
    </source>
</evidence>
<dbReference type="RefSeq" id="WP_229112356.1">
    <property type="nucleotide sequence ID" value="NZ_CP064787.1"/>
</dbReference>
<dbReference type="InterPro" id="IPR027417">
    <property type="entry name" value="P-loop_NTPase"/>
</dbReference>
<keyword evidence="3" id="KW-0479">Metal-binding</keyword>
<feature type="domain" description="HD Cas3-type" evidence="11">
    <location>
        <begin position="10"/>
        <end position="216"/>
    </location>
</feature>
<dbReference type="Proteomes" id="UP000663525">
    <property type="component" value="Chromosome"/>
</dbReference>
<dbReference type="CDD" id="cd09641">
    <property type="entry name" value="Cas3''_I"/>
    <property type="match status" value="1"/>
</dbReference>
<dbReference type="NCBIfam" id="TIGR01596">
    <property type="entry name" value="cas3_HD"/>
    <property type="match status" value="1"/>
</dbReference>
<keyword evidence="5" id="KW-0378">Hydrolase</keyword>
<feature type="region of interest" description="Disordered" evidence="9">
    <location>
        <begin position="854"/>
        <end position="873"/>
    </location>
</feature>
<evidence type="ECO:0000256" key="3">
    <source>
        <dbReference type="ARBA" id="ARBA00022723"/>
    </source>
</evidence>
<evidence type="ECO:0000256" key="5">
    <source>
        <dbReference type="ARBA" id="ARBA00022801"/>
    </source>
</evidence>
<reference evidence="12" key="1">
    <citation type="submission" date="2020-11" db="EMBL/GenBank/DDBJ databases">
        <title>Carbohydrate-dependent, anaerobic sulfur respiration: A novel catabolism in halophilic archaea.</title>
        <authorList>
            <person name="Sorokin D.Y."/>
            <person name="Messina E."/>
            <person name="Smedile F."/>
            <person name="La Cono V."/>
            <person name="Hallsworth J.E."/>
            <person name="Yakimov M.M."/>
        </authorList>
    </citation>
    <scope>NUCLEOTIDE SEQUENCE</scope>
    <source>
        <strain evidence="12">HSR12-1</strain>
    </source>
</reference>
<evidence type="ECO:0000313" key="12">
    <source>
        <dbReference type="EMBL" id="QSG06006.1"/>
    </source>
</evidence>
<dbReference type="Pfam" id="PF18019">
    <property type="entry name" value="Cas3_HD"/>
    <property type="match status" value="1"/>
</dbReference>
<dbReference type="SUPFAM" id="SSF52540">
    <property type="entry name" value="P-loop containing nucleoside triphosphate hydrolases"/>
    <property type="match status" value="1"/>
</dbReference>
<evidence type="ECO:0000256" key="6">
    <source>
        <dbReference type="ARBA" id="ARBA00022806"/>
    </source>
</evidence>
<organism evidence="12 13">
    <name type="scientific">Halapricum desulfuricans</name>
    <dbReference type="NCBI Taxonomy" id="2841257"/>
    <lineage>
        <taxon>Archaea</taxon>
        <taxon>Methanobacteriati</taxon>
        <taxon>Methanobacteriota</taxon>
        <taxon>Stenosarchaea group</taxon>
        <taxon>Halobacteria</taxon>
        <taxon>Halobacteriales</taxon>
        <taxon>Haloarculaceae</taxon>
        <taxon>Halapricum</taxon>
    </lineage>
</organism>
<dbReference type="AlphaFoldDB" id="A0A897N6K3"/>
<dbReference type="InterPro" id="IPR011545">
    <property type="entry name" value="DEAD/DEAH_box_helicase_dom"/>
</dbReference>
<dbReference type="GO" id="GO:0051607">
    <property type="term" value="P:defense response to virus"/>
    <property type="evidence" value="ECO:0007669"/>
    <property type="project" value="UniProtKB-KW"/>
</dbReference>
<protein>
    <submittedName>
        <fullName evidence="12">CRISPR-associated helicase Cas3</fullName>
    </submittedName>
</protein>
<evidence type="ECO:0000256" key="9">
    <source>
        <dbReference type="SAM" id="MobiDB-lite"/>
    </source>
</evidence>
<evidence type="ECO:0000259" key="10">
    <source>
        <dbReference type="PROSITE" id="PS51192"/>
    </source>
</evidence>
<dbReference type="InterPro" id="IPR014001">
    <property type="entry name" value="Helicase_ATP-bd"/>
</dbReference>
<keyword evidence="4" id="KW-0547">Nucleotide-binding</keyword>
<dbReference type="GeneID" id="68855260"/>
<dbReference type="GO" id="GO:0046872">
    <property type="term" value="F:metal ion binding"/>
    <property type="evidence" value="ECO:0007669"/>
    <property type="project" value="UniProtKB-KW"/>
</dbReference>
<evidence type="ECO:0000256" key="4">
    <source>
        <dbReference type="ARBA" id="ARBA00022741"/>
    </source>
</evidence>